<dbReference type="GO" id="GO:0020037">
    <property type="term" value="F:heme binding"/>
    <property type="evidence" value="ECO:0007669"/>
    <property type="project" value="InterPro"/>
</dbReference>
<dbReference type="GO" id="GO:0016705">
    <property type="term" value="F:oxidoreductase activity, acting on paired donors, with incorporation or reduction of molecular oxygen"/>
    <property type="evidence" value="ECO:0007669"/>
    <property type="project" value="InterPro"/>
</dbReference>
<dbReference type="GO" id="GO:0031408">
    <property type="term" value="P:oxylipin biosynthetic process"/>
    <property type="evidence" value="ECO:0007669"/>
    <property type="project" value="UniProtKB-KW"/>
</dbReference>
<dbReference type="GO" id="GO:0006633">
    <property type="term" value="P:fatty acid biosynthetic process"/>
    <property type="evidence" value="ECO:0007669"/>
    <property type="project" value="UniProtKB-KW"/>
</dbReference>
<dbReference type="GO" id="GO:0016125">
    <property type="term" value="P:sterol metabolic process"/>
    <property type="evidence" value="ECO:0007669"/>
    <property type="project" value="TreeGrafter"/>
</dbReference>
<keyword evidence="11" id="KW-0472">Membrane</keyword>
<dbReference type="GO" id="GO:0005506">
    <property type="term" value="F:iron ion binding"/>
    <property type="evidence" value="ECO:0007669"/>
    <property type="project" value="InterPro"/>
</dbReference>
<accession>A0A8T2R436</accession>
<protein>
    <recommendedName>
        <fullName evidence="14">Cytochrome P450</fullName>
    </recommendedName>
</protein>
<dbReference type="InterPro" id="IPR036396">
    <property type="entry name" value="Cyt_P450_sf"/>
</dbReference>
<keyword evidence="13" id="KW-1185">Reference proteome</keyword>
<evidence type="ECO:0000256" key="2">
    <source>
        <dbReference type="ARBA" id="ARBA00022516"/>
    </source>
</evidence>
<dbReference type="OrthoDB" id="2789670at2759"/>
<evidence type="ECO:0000256" key="6">
    <source>
        <dbReference type="ARBA" id="ARBA00022832"/>
    </source>
</evidence>
<evidence type="ECO:0000256" key="3">
    <source>
        <dbReference type="ARBA" id="ARBA00022617"/>
    </source>
</evidence>
<evidence type="ECO:0000256" key="10">
    <source>
        <dbReference type="ARBA" id="ARBA00023239"/>
    </source>
</evidence>
<dbReference type="PANTHER" id="PTHR24286:SF255">
    <property type="entry name" value="ALLENE OXIDE SYNTHASE, CHLOROPLASTIC"/>
    <property type="match status" value="1"/>
</dbReference>
<keyword evidence="6" id="KW-0276">Fatty acid metabolism</keyword>
<keyword evidence="7" id="KW-0408">Iron</keyword>
<evidence type="ECO:0000256" key="7">
    <source>
        <dbReference type="ARBA" id="ARBA00023004"/>
    </source>
</evidence>
<keyword evidence="9" id="KW-0275">Fatty acid biosynthesis</keyword>
<keyword evidence="11" id="KW-1133">Transmembrane helix</keyword>
<name>A0A8T2R436_CERRI</name>
<dbReference type="GO" id="GO:0016829">
    <property type="term" value="F:lyase activity"/>
    <property type="evidence" value="ECO:0007669"/>
    <property type="project" value="UniProtKB-KW"/>
</dbReference>
<keyword evidence="11" id="KW-0812">Transmembrane</keyword>
<dbReference type="FunFam" id="1.10.630.10:FF:000024">
    <property type="entry name" value="Allene oxide synthase, chloroplastic"/>
    <property type="match status" value="1"/>
</dbReference>
<dbReference type="CDD" id="cd11071">
    <property type="entry name" value="CYP74"/>
    <property type="match status" value="1"/>
</dbReference>
<feature type="transmembrane region" description="Helical" evidence="11">
    <location>
        <begin position="285"/>
        <end position="308"/>
    </location>
</feature>
<evidence type="ECO:0000256" key="9">
    <source>
        <dbReference type="ARBA" id="ARBA00023160"/>
    </source>
</evidence>
<comment type="similarity">
    <text evidence="1">Belongs to the cytochrome P450 family.</text>
</comment>
<dbReference type="Proteomes" id="UP000825935">
    <property type="component" value="Chromosome 30"/>
</dbReference>
<keyword evidence="10" id="KW-0456">Lyase</keyword>
<dbReference type="PANTHER" id="PTHR24286">
    <property type="entry name" value="CYTOCHROME P450 26"/>
    <property type="match status" value="1"/>
</dbReference>
<keyword evidence="2" id="KW-0444">Lipid biosynthesis</keyword>
<comment type="caution">
    <text evidence="12">The sequence shown here is derived from an EMBL/GenBank/DDBJ whole genome shotgun (WGS) entry which is preliminary data.</text>
</comment>
<organism evidence="12 13">
    <name type="scientific">Ceratopteris richardii</name>
    <name type="common">Triangle waterfern</name>
    <dbReference type="NCBI Taxonomy" id="49495"/>
    <lineage>
        <taxon>Eukaryota</taxon>
        <taxon>Viridiplantae</taxon>
        <taxon>Streptophyta</taxon>
        <taxon>Embryophyta</taxon>
        <taxon>Tracheophyta</taxon>
        <taxon>Polypodiopsida</taxon>
        <taxon>Polypodiidae</taxon>
        <taxon>Polypodiales</taxon>
        <taxon>Pteridineae</taxon>
        <taxon>Pteridaceae</taxon>
        <taxon>Parkerioideae</taxon>
        <taxon>Ceratopteris</taxon>
    </lineage>
</organism>
<evidence type="ECO:0000256" key="5">
    <source>
        <dbReference type="ARBA" id="ARBA00022767"/>
    </source>
</evidence>
<dbReference type="Pfam" id="PF00067">
    <property type="entry name" value="p450"/>
    <property type="match status" value="1"/>
</dbReference>
<keyword evidence="4" id="KW-0479">Metal-binding</keyword>
<evidence type="ECO:0000256" key="8">
    <source>
        <dbReference type="ARBA" id="ARBA00023098"/>
    </source>
</evidence>
<keyword evidence="3" id="KW-0349">Heme</keyword>
<keyword evidence="8" id="KW-0443">Lipid metabolism</keyword>
<evidence type="ECO:0000313" key="13">
    <source>
        <dbReference type="Proteomes" id="UP000825935"/>
    </source>
</evidence>
<keyword evidence="5" id="KW-0925">Oxylipin biosynthesis</keyword>
<proteinExistence type="inferred from homology"/>
<dbReference type="GO" id="GO:0004497">
    <property type="term" value="F:monooxygenase activity"/>
    <property type="evidence" value="ECO:0007669"/>
    <property type="project" value="InterPro"/>
</dbReference>
<dbReference type="AlphaFoldDB" id="A0A8T2R436"/>
<evidence type="ECO:0000256" key="1">
    <source>
        <dbReference type="ARBA" id="ARBA00010617"/>
    </source>
</evidence>
<sequence>MRERERGKEREMAETLPLKEVPGDGNDAVGRWPYLGAIEDRIEFFHAEQEFWASRLKKYGSTVFRVNMPPSPPGFSANPVIMLLDLKSYPILFDNSKVDKKDVLTANYMPSLSFFGGIRPCIYLDPSEERHTKIKSFIIDLIKSNANKWIPEIGKAASEIFTVWEEKMAKDGTAELNSECGQFACNVLLRTVVGRDPAAPGEASLGDKGPFYFQAWLGPQLAPISSVGLPQILEEPLLHTFPIPYLTIAPFHSKTVKFFETYATELLDKAQEEYNIERNDALHNLIFTLVFNAFGGLLIFLPSLLGFVGRADESVRQALVSEVRNAVDSEGGEITVAAVHSMELVKSVVYESLRMRPPVPYQYGRAKEDLIIESYDARFEVKKGEIIGGCLPFASRDPNVFADPDTFIASRFTGHEGKKLLHYVFWSNGFGNEHSSPHNKQCAAADFVPFLSQTFLANFFLRYDDYTTDDPKVTGNSQSITYKFTSLKRA</sequence>
<gene>
    <name evidence="12" type="ORF">KP509_30G051500</name>
</gene>
<dbReference type="OMA" id="QSHEASF"/>
<evidence type="ECO:0000256" key="4">
    <source>
        <dbReference type="ARBA" id="ARBA00022723"/>
    </source>
</evidence>
<evidence type="ECO:0008006" key="14">
    <source>
        <dbReference type="Google" id="ProtNLM"/>
    </source>
</evidence>
<evidence type="ECO:0000256" key="11">
    <source>
        <dbReference type="SAM" id="Phobius"/>
    </source>
</evidence>
<dbReference type="Gene3D" id="1.10.630.10">
    <property type="entry name" value="Cytochrome P450"/>
    <property type="match status" value="1"/>
</dbReference>
<evidence type="ECO:0000313" key="12">
    <source>
        <dbReference type="EMBL" id="KAH7290518.1"/>
    </source>
</evidence>
<dbReference type="EMBL" id="CM035435">
    <property type="protein sequence ID" value="KAH7290518.1"/>
    <property type="molecule type" value="Genomic_DNA"/>
</dbReference>
<dbReference type="InterPro" id="IPR001128">
    <property type="entry name" value="Cyt_P450"/>
</dbReference>
<reference evidence="12" key="1">
    <citation type="submission" date="2021-08" db="EMBL/GenBank/DDBJ databases">
        <title>WGS assembly of Ceratopteris richardii.</title>
        <authorList>
            <person name="Marchant D.B."/>
            <person name="Chen G."/>
            <person name="Jenkins J."/>
            <person name="Shu S."/>
            <person name="Leebens-Mack J."/>
            <person name="Grimwood J."/>
            <person name="Schmutz J."/>
            <person name="Soltis P."/>
            <person name="Soltis D."/>
            <person name="Chen Z.-H."/>
        </authorList>
    </citation>
    <scope>NUCLEOTIDE SEQUENCE</scope>
    <source>
        <strain evidence="12">Whitten #5841</strain>
        <tissue evidence="12">Leaf</tissue>
    </source>
</reference>
<dbReference type="SUPFAM" id="SSF48264">
    <property type="entry name" value="Cytochrome P450"/>
    <property type="match status" value="1"/>
</dbReference>